<dbReference type="EC" id="1.1.5.3" evidence="7"/>
<dbReference type="PANTHER" id="PTHR11985">
    <property type="entry name" value="GLYCEROL-3-PHOSPHATE DEHYDROGENASE"/>
    <property type="match status" value="1"/>
</dbReference>
<dbReference type="AlphaFoldDB" id="A0A4Y8UI13"/>
<dbReference type="Gene3D" id="1.10.8.870">
    <property type="entry name" value="Alpha-glycerophosphate oxidase, cap domain"/>
    <property type="match status" value="1"/>
</dbReference>
<gene>
    <name evidence="10" type="ORF">E3W66_07745</name>
</gene>
<evidence type="ECO:0000256" key="7">
    <source>
        <dbReference type="RuleBase" id="RU361217"/>
    </source>
</evidence>
<evidence type="ECO:0000256" key="2">
    <source>
        <dbReference type="ARBA" id="ARBA00007330"/>
    </source>
</evidence>
<dbReference type="InterPro" id="IPR000447">
    <property type="entry name" value="G3P_DH_FAD-dep"/>
</dbReference>
<dbReference type="Gene3D" id="3.50.50.60">
    <property type="entry name" value="FAD/NAD(P)-binding domain"/>
    <property type="match status" value="1"/>
</dbReference>
<evidence type="ECO:0000313" key="10">
    <source>
        <dbReference type="EMBL" id="TFH67379.1"/>
    </source>
</evidence>
<dbReference type="GO" id="GO:0009331">
    <property type="term" value="C:glycerol-3-phosphate dehydrogenase (FAD) complex"/>
    <property type="evidence" value="ECO:0007669"/>
    <property type="project" value="UniProtKB-UniRule"/>
</dbReference>
<dbReference type="Gene3D" id="3.30.9.10">
    <property type="entry name" value="D-Amino Acid Oxidase, subunit A, domain 2"/>
    <property type="match status" value="1"/>
</dbReference>
<comment type="similarity">
    <text evidence="2 7">Belongs to the FAD-dependent glycerol-3-phosphate dehydrogenase family.</text>
</comment>
<dbReference type="GO" id="GO:0004368">
    <property type="term" value="F:glycerol-3-phosphate dehydrogenase (quinone) activity"/>
    <property type="evidence" value="ECO:0007669"/>
    <property type="project" value="UniProtKB-EC"/>
</dbReference>
<proteinExistence type="inferred from homology"/>
<evidence type="ECO:0000259" key="9">
    <source>
        <dbReference type="Pfam" id="PF16901"/>
    </source>
</evidence>
<dbReference type="Pfam" id="PF01266">
    <property type="entry name" value="DAO"/>
    <property type="match status" value="1"/>
</dbReference>
<dbReference type="PANTHER" id="PTHR11985:SF35">
    <property type="entry name" value="ANAEROBIC GLYCEROL-3-PHOSPHATE DEHYDROGENASE SUBUNIT A"/>
    <property type="match status" value="1"/>
</dbReference>
<dbReference type="SUPFAM" id="SSF51905">
    <property type="entry name" value="FAD/NAD(P)-binding domain"/>
    <property type="match status" value="1"/>
</dbReference>
<keyword evidence="5" id="KW-0274">FAD</keyword>
<dbReference type="EMBL" id="SPIA01000003">
    <property type="protein sequence ID" value="TFH67379.1"/>
    <property type="molecule type" value="Genomic_DNA"/>
</dbReference>
<comment type="catalytic activity">
    <reaction evidence="7">
        <text>a quinone + sn-glycerol 3-phosphate = dihydroxyacetone phosphate + a quinol</text>
        <dbReference type="Rhea" id="RHEA:18977"/>
        <dbReference type="ChEBI" id="CHEBI:24646"/>
        <dbReference type="ChEBI" id="CHEBI:57597"/>
        <dbReference type="ChEBI" id="CHEBI:57642"/>
        <dbReference type="ChEBI" id="CHEBI:132124"/>
        <dbReference type="EC" id="1.1.5.3"/>
    </reaction>
</comment>
<keyword evidence="3 7" id="KW-0285">Flavoprotein</keyword>
<evidence type="ECO:0000256" key="5">
    <source>
        <dbReference type="ARBA" id="ARBA00022827"/>
    </source>
</evidence>
<comment type="cofactor">
    <cofactor evidence="1 7">
        <name>FAD</name>
        <dbReference type="ChEBI" id="CHEBI:57692"/>
    </cofactor>
</comment>
<keyword evidence="4" id="KW-0319">Glycerol metabolism</keyword>
<accession>A0A4Y8UI13</accession>
<evidence type="ECO:0000259" key="8">
    <source>
        <dbReference type="Pfam" id="PF01266"/>
    </source>
</evidence>
<protein>
    <recommendedName>
        <fullName evidence="7">Glycerol-3-phosphate dehydrogenase</fullName>
        <ecNumber evidence="7">1.1.5.3</ecNumber>
    </recommendedName>
</protein>
<evidence type="ECO:0000313" key="11">
    <source>
        <dbReference type="Proteomes" id="UP000298133"/>
    </source>
</evidence>
<feature type="domain" description="Alpha-glycerophosphate oxidase C-terminal" evidence="9">
    <location>
        <begin position="405"/>
        <end position="506"/>
    </location>
</feature>
<dbReference type="Proteomes" id="UP000298133">
    <property type="component" value="Unassembled WGS sequence"/>
</dbReference>
<evidence type="ECO:0000256" key="4">
    <source>
        <dbReference type="ARBA" id="ARBA00022798"/>
    </source>
</evidence>
<keyword evidence="6 7" id="KW-0560">Oxidoreductase</keyword>
<dbReference type="GO" id="GO:0046168">
    <property type="term" value="P:glycerol-3-phosphate catabolic process"/>
    <property type="evidence" value="ECO:0007669"/>
    <property type="project" value="TreeGrafter"/>
</dbReference>
<sequence length="528" mass="57022">MATAPYSSALDFRNRAALFAQLQDELFDLVVIGGGITGAGIARDAAMRGLRVALLEAQDFASGTSSRSSKMIHGGLRYLIKGDIAVVRESVSERETLHRIAPHLARKMNYIVGTRHRVEQTIMRIALTLYEWLGQVAANDRHQRWNRQQLRCHEPELAADKYYAAVVYPEYLTDDARLTLANIRSARAHGATVASYCKVTGIARSGAFELSCQAQLPGENSQLRVRAKALINAAGPWVDAVAALENSAQCQRLALSRGVHLVVDHDKLPVRHSVVLAASDGRRVFAVPVGKFTYIGTTDDYYPDSDYWPPVTAADVSYLLGICAEYFPARPLTNSDIVSAWSGIRPLIAGAEGVAAKELSRKDELWQGPLGMWTVAGGKLSAYRAMAERLVDRVVAENSFTAGGCTTASEPLPGGGELTPLSDALPAAQQQRLQALYGSEAERVVELGGDLAAEVSFAVVVEGALRLQDYWARRSSRAWFEPAGGVASLAAAAAVMGQQLGWDAARVAAEIAECKAIDAHSREAFSDR</sequence>
<dbReference type="OrthoDB" id="9766796at2"/>
<name>A0A4Y8UI13_9GAMM</name>
<dbReference type="PROSITE" id="PS00977">
    <property type="entry name" value="FAD_G3PDH_1"/>
    <property type="match status" value="1"/>
</dbReference>
<evidence type="ECO:0000256" key="6">
    <source>
        <dbReference type="ARBA" id="ARBA00023002"/>
    </source>
</evidence>
<evidence type="ECO:0000256" key="1">
    <source>
        <dbReference type="ARBA" id="ARBA00001974"/>
    </source>
</evidence>
<reference evidence="10 11" key="1">
    <citation type="submission" date="2019-03" db="EMBL/GenBank/DDBJ databases">
        <title>Draft genome of Gammaproteobacteria bacterium LSUCC0057, a member of the SAR92 clade.</title>
        <authorList>
            <person name="Lanclos V.C."/>
            <person name="Doiron C."/>
            <person name="Henson M.W."/>
            <person name="Thrash J.C."/>
        </authorList>
    </citation>
    <scope>NUCLEOTIDE SEQUENCE [LARGE SCALE GENOMIC DNA]</scope>
    <source>
        <strain evidence="10 11">LSUCC0057</strain>
    </source>
</reference>
<evidence type="ECO:0000256" key="3">
    <source>
        <dbReference type="ARBA" id="ARBA00022630"/>
    </source>
</evidence>
<dbReference type="InterPro" id="IPR006076">
    <property type="entry name" value="FAD-dep_OxRdtase"/>
</dbReference>
<dbReference type="GO" id="GO:0006071">
    <property type="term" value="P:glycerol metabolic process"/>
    <property type="evidence" value="ECO:0007669"/>
    <property type="project" value="UniProtKB-KW"/>
</dbReference>
<organism evidence="10 11">
    <name type="scientific">Gammaproteobacteria bacterium LSUCC0057</name>
    <dbReference type="NCBI Taxonomy" id="2559237"/>
    <lineage>
        <taxon>Bacteria</taxon>
        <taxon>Pseudomonadati</taxon>
        <taxon>Pseudomonadota</taxon>
        <taxon>Gammaproteobacteria</taxon>
        <taxon>Cellvibrionales</taxon>
        <taxon>Porticoccaceae</taxon>
        <taxon>SAR92 clade</taxon>
    </lineage>
</organism>
<dbReference type="InterPro" id="IPR036188">
    <property type="entry name" value="FAD/NAD-bd_sf"/>
</dbReference>
<dbReference type="InterPro" id="IPR031656">
    <property type="entry name" value="DAO_C"/>
</dbReference>
<dbReference type="InterPro" id="IPR038299">
    <property type="entry name" value="DAO_C_sf"/>
</dbReference>
<dbReference type="PRINTS" id="PR01001">
    <property type="entry name" value="FADG3PDH"/>
</dbReference>
<comment type="caution">
    <text evidence="10">The sequence shown here is derived from an EMBL/GenBank/DDBJ whole genome shotgun (WGS) entry which is preliminary data.</text>
</comment>
<feature type="domain" description="FAD dependent oxidoreductase" evidence="8">
    <location>
        <begin position="28"/>
        <end position="350"/>
    </location>
</feature>
<dbReference type="Pfam" id="PF16901">
    <property type="entry name" value="DAO_C"/>
    <property type="match status" value="1"/>
</dbReference>
<keyword evidence="11" id="KW-1185">Reference proteome</keyword>